<accession>A0A4Z2HPK8</accession>
<gene>
    <name evidence="2" type="ORF">EYF80_022963</name>
</gene>
<protein>
    <submittedName>
        <fullName evidence="2">Uncharacterized protein</fullName>
    </submittedName>
</protein>
<feature type="compositionally biased region" description="Basic and acidic residues" evidence="1">
    <location>
        <begin position="88"/>
        <end position="100"/>
    </location>
</feature>
<proteinExistence type="predicted"/>
<sequence>MSLLGEALSETKVATMKRADESTSQSAPGGEMRRGKHLAPPHRQLEKEASSSSRGGGGEGIPHHGGAAEVNVVADGGEELQALPETVLQREDNNCVRGQERPLSATTNSTARTSSKHPIHFLRSVLWPPTSYILDTEGANEFDQSGRGVELKEEELPQPHNDPNTRDLTAMTSEVTLKALLTALINT</sequence>
<reference evidence="2 3" key="1">
    <citation type="submission" date="2019-03" db="EMBL/GenBank/DDBJ databases">
        <title>First draft genome of Liparis tanakae, snailfish: a comprehensive survey of snailfish specific genes.</title>
        <authorList>
            <person name="Kim W."/>
            <person name="Song I."/>
            <person name="Jeong J.-H."/>
            <person name="Kim D."/>
            <person name="Kim S."/>
            <person name="Ryu S."/>
            <person name="Song J.Y."/>
            <person name="Lee S.K."/>
        </authorList>
    </citation>
    <scope>NUCLEOTIDE SEQUENCE [LARGE SCALE GENOMIC DNA]</scope>
    <source>
        <tissue evidence="2">Muscle</tissue>
    </source>
</reference>
<evidence type="ECO:0000313" key="2">
    <source>
        <dbReference type="EMBL" id="TNN66894.1"/>
    </source>
</evidence>
<feature type="region of interest" description="Disordered" evidence="1">
    <location>
        <begin position="86"/>
        <end position="115"/>
    </location>
</feature>
<dbReference type="AlphaFoldDB" id="A0A4Z2HPK8"/>
<dbReference type="Proteomes" id="UP000314294">
    <property type="component" value="Unassembled WGS sequence"/>
</dbReference>
<dbReference type="EMBL" id="SRLO01000213">
    <property type="protein sequence ID" value="TNN66894.1"/>
    <property type="molecule type" value="Genomic_DNA"/>
</dbReference>
<feature type="region of interest" description="Disordered" evidence="1">
    <location>
        <begin position="1"/>
        <end position="66"/>
    </location>
</feature>
<name>A0A4Z2HPK8_9TELE</name>
<feature type="compositionally biased region" description="Low complexity" evidence="1">
    <location>
        <begin position="104"/>
        <end position="113"/>
    </location>
</feature>
<evidence type="ECO:0000313" key="3">
    <source>
        <dbReference type="Proteomes" id="UP000314294"/>
    </source>
</evidence>
<comment type="caution">
    <text evidence="2">The sequence shown here is derived from an EMBL/GenBank/DDBJ whole genome shotgun (WGS) entry which is preliminary data.</text>
</comment>
<keyword evidence="3" id="KW-1185">Reference proteome</keyword>
<organism evidence="2 3">
    <name type="scientific">Liparis tanakae</name>
    <name type="common">Tanaka's snailfish</name>
    <dbReference type="NCBI Taxonomy" id="230148"/>
    <lineage>
        <taxon>Eukaryota</taxon>
        <taxon>Metazoa</taxon>
        <taxon>Chordata</taxon>
        <taxon>Craniata</taxon>
        <taxon>Vertebrata</taxon>
        <taxon>Euteleostomi</taxon>
        <taxon>Actinopterygii</taxon>
        <taxon>Neopterygii</taxon>
        <taxon>Teleostei</taxon>
        <taxon>Neoteleostei</taxon>
        <taxon>Acanthomorphata</taxon>
        <taxon>Eupercaria</taxon>
        <taxon>Perciformes</taxon>
        <taxon>Cottioidei</taxon>
        <taxon>Cottales</taxon>
        <taxon>Liparidae</taxon>
        <taxon>Liparis</taxon>
    </lineage>
</organism>
<evidence type="ECO:0000256" key="1">
    <source>
        <dbReference type="SAM" id="MobiDB-lite"/>
    </source>
</evidence>